<dbReference type="InterPro" id="IPR002641">
    <property type="entry name" value="PNPLA_dom"/>
</dbReference>
<name>A0A8H7E708_9EURO</name>
<evidence type="ECO:0000256" key="1">
    <source>
        <dbReference type="ARBA" id="ARBA00022801"/>
    </source>
</evidence>
<feature type="region of interest" description="Disordered" evidence="5">
    <location>
        <begin position="406"/>
        <end position="439"/>
    </location>
</feature>
<dbReference type="Gene3D" id="3.40.1090.10">
    <property type="entry name" value="Cytosolic phospholipase A2 catalytic domain"/>
    <property type="match status" value="1"/>
</dbReference>
<dbReference type="GO" id="GO:0047499">
    <property type="term" value="F:calcium-independent phospholipase A2 activity"/>
    <property type="evidence" value="ECO:0007669"/>
    <property type="project" value="TreeGrafter"/>
</dbReference>
<dbReference type="AlphaFoldDB" id="A0A8H7E708"/>
<dbReference type="PROSITE" id="PS51635">
    <property type="entry name" value="PNPLA"/>
    <property type="match status" value="1"/>
</dbReference>
<organism evidence="7 8">
    <name type="scientific">Endocarpon pusillum</name>
    <dbReference type="NCBI Taxonomy" id="364733"/>
    <lineage>
        <taxon>Eukaryota</taxon>
        <taxon>Fungi</taxon>
        <taxon>Dikarya</taxon>
        <taxon>Ascomycota</taxon>
        <taxon>Pezizomycotina</taxon>
        <taxon>Eurotiomycetes</taxon>
        <taxon>Chaetothyriomycetidae</taxon>
        <taxon>Verrucariales</taxon>
        <taxon>Verrucariaceae</taxon>
        <taxon>Endocarpon</taxon>
    </lineage>
</organism>
<evidence type="ECO:0000256" key="3">
    <source>
        <dbReference type="ARBA" id="ARBA00023098"/>
    </source>
</evidence>
<reference evidence="7" key="1">
    <citation type="submission" date="2020-02" db="EMBL/GenBank/DDBJ databases">
        <authorList>
            <person name="Palmer J.M."/>
        </authorList>
    </citation>
    <scope>NUCLEOTIDE SEQUENCE</scope>
    <source>
        <strain evidence="7">EPUS1.4</strain>
        <tissue evidence="7">Thallus</tissue>
    </source>
</reference>
<dbReference type="GO" id="GO:0046486">
    <property type="term" value="P:glycerolipid metabolic process"/>
    <property type="evidence" value="ECO:0007669"/>
    <property type="project" value="UniProtKB-ARBA"/>
</dbReference>
<dbReference type="GO" id="GO:0019369">
    <property type="term" value="P:arachidonate metabolic process"/>
    <property type="evidence" value="ECO:0007669"/>
    <property type="project" value="TreeGrafter"/>
</dbReference>
<keyword evidence="1 4" id="KW-0378">Hydrolase</keyword>
<feature type="short sequence motif" description="GXGXXG" evidence="4">
    <location>
        <begin position="28"/>
        <end position="33"/>
    </location>
</feature>
<dbReference type="SUPFAM" id="SSF52151">
    <property type="entry name" value="FabD/lysophospholipase-like"/>
    <property type="match status" value="1"/>
</dbReference>
<sequence>MGLFLTKLKVNTSSQSSSRRLRVLSLDGGGVRGLSALHVLRRLLCMINEELYGTSEPMLPQDAFDIIVGTSTGGLIALMIVKLGMTVDECIEQYESLSRKIFGKPHLVGKRTGGFGTTKYSGRRMRELVVKLIQSRDRPANYKMEDTSRHPGLLCSVVCRELENNYTRARRGDAVFLCSHKCRKRPFNTKTYHECEMADASRATSAAPTYFDPVRIMKKILVDGGYGETNNPSQDAWQHYNELKEILRTDRVRWVNIGTGTSKDQSLPPKRAWKDLLLPNYVQNIMHTLRDLEKIATDSENIGVSMGLISDMDRSHLDFYRFSATNGVHKVALDDYLTIDNKELERLTLEYIKEPKVEEGLRALARLLADDYAEKSLVRRATLEVQYPHLAPKPSSIRQLVTGEQPEYPDLLSPGTGVPSMAGTSEITAESSNAEDTPKSRNAILNGAISMVPTQSDSTGVGDQFKTPNVDATELCPPTRSCTAPARVGDARVA</sequence>
<dbReference type="OrthoDB" id="1658288at2759"/>
<dbReference type="GO" id="GO:0016020">
    <property type="term" value="C:membrane"/>
    <property type="evidence" value="ECO:0007669"/>
    <property type="project" value="TreeGrafter"/>
</dbReference>
<evidence type="ECO:0000256" key="4">
    <source>
        <dbReference type="PROSITE-ProRule" id="PRU01161"/>
    </source>
</evidence>
<evidence type="ECO:0000256" key="2">
    <source>
        <dbReference type="ARBA" id="ARBA00022963"/>
    </source>
</evidence>
<dbReference type="Proteomes" id="UP000606974">
    <property type="component" value="Unassembled WGS sequence"/>
</dbReference>
<feature type="short sequence motif" description="GXSXG" evidence="4">
    <location>
        <begin position="69"/>
        <end position="73"/>
    </location>
</feature>
<dbReference type="InterPro" id="IPR016035">
    <property type="entry name" value="Acyl_Trfase/lysoPLipase"/>
</dbReference>
<evidence type="ECO:0000313" key="7">
    <source>
        <dbReference type="EMBL" id="KAF7511662.1"/>
    </source>
</evidence>
<feature type="active site" description="Proton acceptor" evidence="4">
    <location>
        <position position="223"/>
    </location>
</feature>
<comment type="caution">
    <text evidence="7">The sequence shown here is derived from an EMBL/GenBank/DDBJ whole genome shotgun (WGS) entry which is preliminary data.</text>
</comment>
<evidence type="ECO:0000256" key="5">
    <source>
        <dbReference type="SAM" id="MobiDB-lite"/>
    </source>
</evidence>
<protein>
    <recommendedName>
        <fullName evidence="6">PNPLA domain-containing protein</fullName>
    </recommendedName>
</protein>
<keyword evidence="3 4" id="KW-0443">Lipid metabolism</keyword>
<keyword evidence="2 4" id="KW-0442">Lipid degradation</keyword>
<accession>A0A8H7E708</accession>
<evidence type="ECO:0000259" key="6">
    <source>
        <dbReference type="PROSITE" id="PS51635"/>
    </source>
</evidence>
<keyword evidence="8" id="KW-1185">Reference proteome</keyword>
<dbReference type="PANTHER" id="PTHR24185">
    <property type="entry name" value="CALCIUM-INDEPENDENT PHOSPHOLIPASE A2-GAMMA"/>
    <property type="match status" value="1"/>
</dbReference>
<dbReference type="Pfam" id="PF01734">
    <property type="entry name" value="Patatin"/>
    <property type="match status" value="1"/>
</dbReference>
<feature type="domain" description="PNPLA" evidence="6">
    <location>
        <begin position="24"/>
        <end position="237"/>
    </location>
</feature>
<dbReference type="EMBL" id="JAACFV010000018">
    <property type="protein sequence ID" value="KAF7511662.1"/>
    <property type="molecule type" value="Genomic_DNA"/>
</dbReference>
<proteinExistence type="predicted"/>
<gene>
    <name evidence="7" type="ORF">GJ744_003825</name>
</gene>
<feature type="short sequence motif" description="DGA/G" evidence="4">
    <location>
        <begin position="223"/>
        <end position="225"/>
    </location>
</feature>
<feature type="active site" description="Nucleophile" evidence="4">
    <location>
        <position position="71"/>
    </location>
</feature>
<feature type="region of interest" description="Disordered" evidence="5">
    <location>
        <begin position="453"/>
        <end position="494"/>
    </location>
</feature>
<dbReference type="PANTHER" id="PTHR24185:SF1">
    <property type="entry name" value="CALCIUM-INDEPENDENT PHOSPHOLIPASE A2-GAMMA"/>
    <property type="match status" value="1"/>
</dbReference>
<evidence type="ECO:0000313" key="8">
    <source>
        <dbReference type="Proteomes" id="UP000606974"/>
    </source>
</evidence>
<feature type="compositionally biased region" description="Polar residues" evidence="5">
    <location>
        <begin position="422"/>
        <end position="435"/>
    </location>
</feature>
<dbReference type="GO" id="GO:0016042">
    <property type="term" value="P:lipid catabolic process"/>
    <property type="evidence" value="ECO:0007669"/>
    <property type="project" value="UniProtKB-UniRule"/>
</dbReference>